<reference evidence="2" key="1">
    <citation type="submission" date="2011-08" db="EMBL/GenBank/DDBJ databases">
        <authorList>
            <person name="Rombauts S."/>
        </authorList>
    </citation>
    <scope>NUCLEOTIDE SEQUENCE</scope>
    <source>
        <strain evidence="2">London</strain>
    </source>
</reference>
<evidence type="ECO:0000313" key="1">
    <source>
        <dbReference type="EnsemblMetazoa" id="tetur32g01280.1"/>
    </source>
</evidence>
<dbReference type="Proteomes" id="UP000015104">
    <property type="component" value="Unassembled WGS sequence"/>
</dbReference>
<proteinExistence type="predicted"/>
<accession>T1L1Y5</accession>
<evidence type="ECO:0000313" key="2">
    <source>
        <dbReference type="Proteomes" id="UP000015104"/>
    </source>
</evidence>
<name>T1L1Y5_TETUR</name>
<dbReference type="EnsemblMetazoa" id="tetur32g01280.1">
    <property type="protein sequence ID" value="tetur32g01280.1"/>
    <property type="gene ID" value="tetur32g01280"/>
</dbReference>
<protein>
    <submittedName>
        <fullName evidence="1">Uncharacterized protein</fullName>
    </submittedName>
</protein>
<dbReference type="HOGENOM" id="CLU_3377685_0_0_1"/>
<keyword evidence="2" id="KW-1185">Reference proteome</keyword>
<dbReference type="AlphaFoldDB" id="T1L1Y5"/>
<sequence>MITFILECFIKCSDKKFFYIEDQSFNHLLQVVSC</sequence>
<dbReference type="EMBL" id="CAEY01000922">
    <property type="status" value="NOT_ANNOTATED_CDS"/>
    <property type="molecule type" value="Genomic_DNA"/>
</dbReference>
<reference evidence="1" key="2">
    <citation type="submission" date="2015-06" db="UniProtKB">
        <authorList>
            <consortium name="EnsemblMetazoa"/>
        </authorList>
    </citation>
    <scope>IDENTIFICATION</scope>
</reference>
<organism evidence="1 2">
    <name type="scientific">Tetranychus urticae</name>
    <name type="common">Two-spotted spider mite</name>
    <dbReference type="NCBI Taxonomy" id="32264"/>
    <lineage>
        <taxon>Eukaryota</taxon>
        <taxon>Metazoa</taxon>
        <taxon>Ecdysozoa</taxon>
        <taxon>Arthropoda</taxon>
        <taxon>Chelicerata</taxon>
        <taxon>Arachnida</taxon>
        <taxon>Acari</taxon>
        <taxon>Acariformes</taxon>
        <taxon>Trombidiformes</taxon>
        <taxon>Prostigmata</taxon>
        <taxon>Eleutherengona</taxon>
        <taxon>Raphignathae</taxon>
        <taxon>Tetranychoidea</taxon>
        <taxon>Tetranychidae</taxon>
        <taxon>Tetranychus</taxon>
    </lineage>
</organism>